<feature type="domain" description="ATPase AAA-type core" evidence="1">
    <location>
        <begin position="292"/>
        <end position="362"/>
    </location>
</feature>
<dbReference type="PANTHER" id="PTHR46411">
    <property type="entry name" value="FAMILY ATPASE, PUTATIVE-RELATED"/>
    <property type="match status" value="1"/>
</dbReference>
<dbReference type="Pfam" id="PF00004">
    <property type="entry name" value="AAA"/>
    <property type="match status" value="1"/>
</dbReference>
<dbReference type="InterPro" id="IPR003959">
    <property type="entry name" value="ATPase_AAA_core"/>
</dbReference>
<dbReference type="GO" id="GO:0016887">
    <property type="term" value="F:ATP hydrolysis activity"/>
    <property type="evidence" value="ECO:0007669"/>
    <property type="project" value="InterPro"/>
</dbReference>
<dbReference type="Pfam" id="PF22942">
    <property type="entry name" value="DUF7025"/>
    <property type="match status" value="1"/>
</dbReference>
<evidence type="ECO:0000259" key="2">
    <source>
        <dbReference type="Pfam" id="PF22942"/>
    </source>
</evidence>
<evidence type="ECO:0000259" key="1">
    <source>
        <dbReference type="Pfam" id="PF00004"/>
    </source>
</evidence>
<protein>
    <submittedName>
        <fullName evidence="3">ATPase family associated with various cellular activities (AAA) domain-containing protein</fullName>
    </submittedName>
</protein>
<keyword evidence="4" id="KW-1185">Reference proteome</keyword>
<sequence>MQDKERAQSPAVTNHELIFEIQAALDLIDEEFSDVAGELSSLPEGEITYDLLWTLFPPRSFVTARDTFGQQLVHRVRATKFVSLPNGNPECFQIAADYIDSNGKKTGFVPVIMLQIPAFPSSRLILQLRHYPFNIRPSYLEDRGILISRADKVLRLYGQHLLEYQGRASRDPSNPQGAKFNSHGRIVLDPTTLNRVQPNSRLIPHIVQSLSDLTDDQKLLVNPVLYGFSLGDKMWGAFAVTWLHDIEWNDNILNDLVISDDQKQFMRALVESHSTSGFDDFVRDKGRGLIGLLAGPPGVGKTLTAEAVAEIARRPLYTISSGEIGSQPESVQSGLDTLMELAEAWHAVVLLDEADVFLVERDDTNLVRNAITSIF</sequence>
<dbReference type="AlphaFoldDB" id="A0A9W9BH76"/>
<organism evidence="3 4">
    <name type="scientific">Trichoderma breve</name>
    <dbReference type="NCBI Taxonomy" id="2034170"/>
    <lineage>
        <taxon>Eukaryota</taxon>
        <taxon>Fungi</taxon>
        <taxon>Dikarya</taxon>
        <taxon>Ascomycota</taxon>
        <taxon>Pezizomycotina</taxon>
        <taxon>Sordariomycetes</taxon>
        <taxon>Hypocreomycetidae</taxon>
        <taxon>Hypocreales</taxon>
        <taxon>Hypocreaceae</taxon>
        <taxon>Trichoderma</taxon>
    </lineage>
</organism>
<dbReference type="Gene3D" id="3.40.50.300">
    <property type="entry name" value="P-loop containing nucleotide triphosphate hydrolases"/>
    <property type="match status" value="1"/>
</dbReference>
<dbReference type="SUPFAM" id="SSF52540">
    <property type="entry name" value="P-loop containing nucleoside triphosphate hydrolases"/>
    <property type="match status" value="1"/>
</dbReference>
<dbReference type="GeneID" id="80866627"/>
<evidence type="ECO:0000313" key="3">
    <source>
        <dbReference type="EMBL" id="KAJ4859741.1"/>
    </source>
</evidence>
<dbReference type="Proteomes" id="UP001140511">
    <property type="component" value="Unassembled WGS sequence"/>
</dbReference>
<dbReference type="PANTHER" id="PTHR46411:SF3">
    <property type="entry name" value="AAA+ ATPASE DOMAIN-CONTAINING PROTEIN"/>
    <property type="match status" value="1"/>
</dbReference>
<feature type="domain" description="DUF7025" evidence="2">
    <location>
        <begin position="40"/>
        <end position="134"/>
    </location>
</feature>
<reference evidence="3" key="1">
    <citation type="submission" date="2022-09" db="EMBL/GenBank/DDBJ databases">
        <title>Chromosome-level assembly of Trichoderma breve T069, a fungus used in development of biopesticide product.</title>
        <authorList>
            <person name="Lin R."/>
            <person name="Liu T."/>
        </authorList>
    </citation>
    <scope>NUCLEOTIDE SEQUENCE</scope>
    <source>
        <strain evidence="3">T069</strain>
    </source>
</reference>
<evidence type="ECO:0000313" key="4">
    <source>
        <dbReference type="Proteomes" id="UP001140511"/>
    </source>
</evidence>
<dbReference type="InterPro" id="IPR027417">
    <property type="entry name" value="P-loop_NTPase"/>
</dbReference>
<dbReference type="EMBL" id="JAOPEN010000003">
    <property type="protein sequence ID" value="KAJ4859741.1"/>
    <property type="molecule type" value="Genomic_DNA"/>
</dbReference>
<name>A0A9W9BH76_9HYPO</name>
<dbReference type="RefSeq" id="XP_056028797.1">
    <property type="nucleotide sequence ID" value="XM_056171939.1"/>
</dbReference>
<accession>A0A9W9BH76</accession>
<gene>
    <name evidence="3" type="ORF">T069G_04729</name>
</gene>
<dbReference type="GO" id="GO:0005524">
    <property type="term" value="F:ATP binding"/>
    <property type="evidence" value="ECO:0007669"/>
    <property type="project" value="InterPro"/>
</dbReference>
<dbReference type="InterPro" id="IPR054289">
    <property type="entry name" value="DUF7025"/>
</dbReference>
<proteinExistence type="predicted"/>
<comment type="caution">
    <text evidence="3">The sequence shown here is derived from an EMBL/GenBank/DDBJ whole genome shotgun (WGS) entry which is preliminary data.</text>
</comment>